<evidence type="ECO:0000313" key="3">
    <source>
        <dbReference type="EMBL" id="AQP52205.1"/>
    </source>
</evidence>
<feature type="coiled-coil region" evidence="1">
    <location>
        <begin position="15"/>
        <end position="42"/>
    </location>
</feature>
<feature type="compositionally biased region" description="Acidic residues" evidence="2">
    <location>
        <begin position="237"/>
        <end position="257"/>
    </location>
</feature>
<dbReference type="STRING" id="399497.BW733_16640"/>
<evidence type="ECO:0000313" key="4">
    <source>
        <dbReference type="Proteomes" id="UP000188235"/>
    </source>
</evidence>
<proteinExistence type="predicted"/>
<protein>
    <submittedName>
        <fullName evidence="3">Uncharacterized protein</fullName>
    </submittedName>
</protein>
<reference evidence="3 4" key="1">
    <citation type="journal article" date="2008" name="Int. J. Syst. Evol. Microbiol.">
        <title>Tessaracoccus flavescens sp. nov., isolated from marine sediment.</title>
        <authorList>
            <person name="Lee D.W."/>
            <person name="Lee S.D."/>
        </authorList>
    </citation>
    <scope>NUCLEOTIDE SEQUENCE [LARGE SCALE GENOMIC DNA]</scope>
    <source>
        <strain evidence="3 4">SST-39T</strain>
    </source>
</reference>
<evidence type="ECO:0000256" key="1">
    <source>
        <dbReference type="SAM" id="Coils"/>
    </source>
</evidence>
<organism evidence="3 4">
    <name type="scientific">Tessaracoccus flavescens</name>
    <dbReference type="NCBI Taxonomy" id="399497"/>
    <lineage>
        <taxon>Bacteria</taxon>
        <taxon>Bacillati</taxon>
        <taxon>Actinomycetota</taxon>
        <taxon>Actinomycetes</taxon>
        <taxon>Propionibacteriales</taxon>
        <taxon>Propionibacteriaceae</taxon>
        <taxon>Tessaracoccus</taxon>
    </lineage>
</organism>
<dbReference type="Proteomes" id="UP000188235">
    <property type="component" value="Chromosome"/>
</dbReference>
<feature type="compositionally biased region" description="Low complexity" evidence="2">
    <location>
        <begin position="141"/>
        <end position="157"/>
    </location>
</feature>
<accession>A0A1Q2D1R1</accession>
<dbReference type="AlphaFoldDB" id="A0A1Q2D1R1"/>
<feature type="compositionally biased region" description="Basic and acidic residues" evidence="2">
    <location>
        <begin position="123"/>
        <end position="139"/>
    </location>
</feature>
<evidence type="ECO:0000256" key="2">
    <source>
        <dbReference type="SAM" id="MobiDB-lite"/>
    </source>
</evidence>
<gene>
    <name evidence="3" type="ORF">BW733_16640</name>
</gene>
<dbReference type="KEGG" id="tfa:BW733_16640"/>
<dbReference type="OrthoDB" id="9153870at2"/>
<sequence>MSRRASYNYAVDNAAHLAARALRQAEYQRRQAERERRRVEWVQRTSETTSGHLARYQAILDDIREQDLVEFVSTEFHEISRLVAQARSLTVSDPAAARDISRQIGPRLGPLPRTARQLRGQRRAGETPAHRRVGTEYGREAAATAQATPATDQPATPVENPAEVAWRESLAGWTDFLARDLAFGDLTALRQRIANPESAFDAAEVKAQVKALKDKWVGEAEKQRREEAELAGLQEQLAEEPPEVEDLAPLEDEAEDPESVRREAVKAVRGALEEAGFQVANPRLVNGEVVVVGTRPSGASATFNLTLDGSLEYDFSGYRGASCDVDIDAVVPALQEVYGIQLTDEVVAWRNPDDEDATARPQPGRTRNA</sequence>
<dbReference type="RefSeq" id="WP_077352227.1">
    <property type="nucleotide sequence ID" value="NZ_CP019607.1"/>
</dbReference>
<name>A0A1Q2D1R1_9ACTN</name>
<keyword evidence="4" id="KW-1185">Reference proteome</keyword>
<feature type="region of interest" description="Disordered" evidence="2">
    <location>
        <begin position="100"/>
        <end position="159"/>
    </location>
</feature>
<feature type="region of interest" description="Disordered" evidence="2">
    <location>
        <begin position="349"/>
        <end position="369"/>
    </location>
</feature>
<feature type="region of interest" description="Disordered" evidence="2">
    <location>
        <begin position="226"/>
        <end position="259"/>
    </location>
</feature>
<keyword evidence="1" id="KW-0175">Coiled coil</keyword>
<dbReference type="EMBL" id="CP019607">
    <property type="protein sequence ID" value="AQP52205.1"/>
    <property type="molecule type" value="Genomic_DNA"/>
</dbReference>